<reference evidence="6" key="1">
    <citation type="submission" date="2016-10" db="EMBL/GenBank/DDBJ databases">
        <authorList>
            <person name="Varghese N."/>
        </authorList>
    </citation>
    <scope>NUCLEOTIDE SEQUENCE [LARGE SCALE GENOMIC DNA]</scope>
    <source>
        <strain evidence="6">ACV-9</strain>
    </source>
</reference>
<evidence type="ECO:0000256" key="1">
    <source>
        <dbReference type="ARBA" id="ARBA00007806"/>
    </source>
</evidence>
<organism evidence="5 6">
    <name type="scientific">Pseudobutyrivibrio ruminis</name>
    <dbReference type="NCBI Taxonomy" id="46206"/>
    <lineage>
        <taxon>Bacteria</taxon>
        <taxon>Bacillati</taxon>
        <taxon>Bacillota</taxon>
        <taxon>Clostridia</taxon>
        <taxon>Lachnospirales</taxon>
        <taxon>Lachnospiraceae</taxon>
        <taxon>Pseudobutyrivibrio</taxon>
    </lineage>
</organism>
<dbReference type="RefSeq" id="WP_074791591.1">
    <property type="nucleotide sequence ID" value="NZ_FNZX01000013.1"/>
</dbReference>
<keyword evidence="2" id="KW-0378">Hydrolase</keyword>
<dbReference type="CDD" id="cd06594">
    <property type="entry name" value="GH31_glucosidase_YihQ"/>
    <property type="match status" value="1"/>
</dbReference>
<comment type="similarity">
    <text evidence="1 2">Belongs to the glycosyl hydrolase 31 family.</text>
</comment>
<evidence type="ECO:0000313" key="6">
    <source>
        <dbReference type="Proteomes" id="UP000182321"/>
    </source>
</evidence>
<dbReference type="PANTHER" id="PTHR46959">
    <property type="entry name" value="SULFOQUINOVOSIDASE"/>
    <property type="match status" value="1"/>
</dbReference>
<dbReference type="Gene3D" id="2.60.40.1180">
    <property type="entry name" value="Golgi alpha-mannosidase II"/>
    <property type="match status" value="1"/>
</dbReference>
<dbReference type="EMBL" id="FNZX01000013">
    <property type="protein sequence ID" value="SEK87185.1"/>
    <property type="molecule type" value="Genomic_DNA"/>
</dbReference>
<dbReference type="GO" id="GO:0005975">
    <property type="term" value="P:carbohydrate metabolic process"/>
    <property type="evidence" value="ECO:0007669"/>
    <property type="project" value="InterPro"/>
</dbReference>
<dbReference type="InterPro" id="IPR052990">
    <property type="entry name" value="Sulfoquinovosidase_GH31"/>
</dbReference>
<accession>A0A1H7KMD9</accession>
<dbReference type="AlphaFoldDB" id="A0A1H7KMD9"/>
<proteinExistence type="inferred from homology"/>
<feature type="domain" description="Glycoside hydrolase family 31 TIM barrel" evidence="3">
    <location>
        <begin position="297"/>
        <end position="567"/>
    </location>
</feature>
<dbReference type="GO" id="GO:0030246">
    <property type="term" value="F:carbohydrate binding"/>
    <property type="evidence" value="ECO:0007669"/>
    <property type="project" value="InterPro"/>
</dbReference>
<dbReference type="Proteomes" id="UP000182321">
    <property type="component" value="Unassembled WGS sequence"/>
</dbReference>
<dbReference type="InterPro" id="IPR013780">
    <property type="entry name" value="Glyco_hydro_b"/>
</dbReference>
<dbReference type="SUPFAM" id="SSF51445">
    <property type="entry name" value="(Trans)glycosidases"/>
    <property type="match status" value="1"/>
</dbReference>
<dbReference type="InterPro" id="IPR000322">
    <property type="entry name" value="Glyco_hydro_31_TIM"/>
</dbReference>
<dbReference type="SUPFAM" id="SSF74650">
    <property type="entry name" value="Galactose mutarotase-like"/>
    <property type="match status" value="1"/>
</dbReference>
<dbReference type="PANTHER" id="PTHR46959:SF2">
    <property type="entry name" value="SULFOQUINOVOSIDASE"/>
    <property type="match status" value="1"/>
</dbReference>
<gene>
    <name evidence="5" type="ORF">SAMN02910377_02049</name>
</gene>
<feature type="domain" description="Glycosyl hydrolase family 31 C-terminal" evidence="4">
    <location>
        <begin position="578"/>
        <end position="659"/>
    </location>
</feature>
<dbReference type="CDD" id="cd14752">
    <property type="entry name" value="GH31_N"/>
    <property type="match status" value="1"/>
</dbReference>
<evidence type="ECO:0000313" key="5">
    <source>
        <dbReference type="EMBL" id="SEK87185.1"/>
    </source>
</evidence>
<dbReference type="InterPro" id="IPR044112">
    <property type="entry name" value="YihQ_TIM-like"/>
</dbReference>
<name>A0A1H7KMD9_9FIRM</name>
<dbReference type="Gene3D" id="2.60.40.1760">
    <property type="entry name" value="glycosyl hydrolase (family 31)"/>
    <property type="match status" value="1"/>
</dbReference>
<dbReference type="Gene3D" id="3.20.20.80">
    <property type="entry name" value="Glycosidases"/>
    <property type="match status" value="1"/>
</dbReference>
<dbReference type="InterPro" id="IPR017853">
    <property type="entry name" value="GH"/>
</dbReference>
<dbReference type="Pfam" id="PF01055">
    <property type="entry name" value="Glyco_hydro_31_2nd"/>
    <property type="match status" value="1"/>
</dbReference>
<evidence type="ECO:0000259" key="4">
    <source>
        <dbReference type="Pfam" id="PF21365"/>
    </source>
</evidence>
<evidence type="ECO:0000256" key="2">
    <source>
        <dbReference type="RuleBase" id="RU361185"/>
    </source>
</evidence>
<evidence type="ECO:0000259" key="3">
    <source>
        <dbReference type="Pfam" id="PF01055"/>
    </source>
</evidence>
<dbReference type="NCBIfam" id="NF007746">
    <property type="entry name" value="PRK10426.1"/>
    <property type="match status" value="1"/>
</dbReference>
<dbReference type="InterPro" id="IPR011013">
    <property type="entry name" value="Gal_mutarotase_sf_dom"/>
</dbReference>
<protein>
    <submittedName>
        <fullName evidence="5">Alpha-glucosidase</fullName>
    </submittedName>
</protein>
<sequence length="671" mass="76949">MRKGGITIVDYKNLTVEVGFGENNFTMDRGSFKYKQKIHWKEKCKIVSEQKTENGVEVILSAPNKNQTFKLVLSDVGDKKELSMVQIEGNHGEVNRFWLTFPTNSEEHIYGCGETYSEFDLKGQNVRIWVAEHQNANRISKKIIKEKIRGKRPNKKLRFDKYESYYVQPTFISSDKYYVHVDMNAYGEFDFTKPGSITIYTQELPHIYSEKAESFEKLSEKLTALLGRQRKLPDWIYGGGIIAMQDWVKDGDKVVEGFDGCGNIDRKLKELDEAGAKVVGVWCQDWCGCRCTGFGYQVMWNWKYSREQYPNLPEKIKEWKAKGVRFLGYINPFIALEKDIYQEAKEKGYCVKNKDGEDYLVTITTFPAAMVDFTNPAAYEWYKNLIKENMIGIGMGGWMADFGEYLPDDAVLFNGDAKFLHNSWPAIWAKLNREAIEECGAQDEVFFFTRAGYTGTVKDSAMMWTGDQHVDWSIDDGMPSVIPATLSLAMSGFGISHSDVGGYTTIMHMRRSKELLMRWEEMNVFSPLYRFHEGNQPGNNVQFNEDKDLLAHLAKCTKWHSALADYLKGLVSQTTEKGTPVMRPIFYHYDEPWAYSETTEYLLGRDILVAPVLKAGAKGRNVTLPDDTWVHLFTGEEYKKGTVYVDAEIGKPPVFVRKESSDLDFLRGIIK</sequence>
<keyword evidence="6" id="KW-1185">Reference proteome</keyword>
<dbReference type="SUPFAM" id="SSF51011">
    <property type="entry name" value="Glycosyl hydrolase domain"/>
    <property type="match status" value="1"/>
</dbReference>
<dbReference type="Pfam" id="PF21365">
    <property type="entry name" value="Glyco_hydro_31_3rd"/>
    <property type="match status" value="1"/>
</dbReference>
<dbReference type="InterPro" id="IPR048395">
    <property type="entry name" value="Glyco_hydro_31_C"/>
</dbReference>
<dbReference type="GO" id="GO:0004553">
    <property type="term" value="F:hydrolase activity, hydrolyzing O-glycosyl compounds"/>
    <property type="evidence" value="ECO:0007669"/>
    <property type="project" value="InterPro"/>
</dbReference>
<keyword evidence="2" id="KW-0326">Glycosidase</keyword>